<reference evidence="2" key="1">
    <citation type="submission" date="2017-09" db="EMBL/GenBank/DDBJ databases">
        <title>Depth-based differentiation of microbial function through sediment-hosted aquifers and enrichment of novel symbionts in the deep terrestrial subsurface.</title>
        <authorList>
            <person name="Probst A.J."/>
            <person name="Ladd B."/>
            <person name="Jarett J.K."/>
            <person name="Geller-Mcgrath D.E."/>
            <person name="Sieber C.M.K."/>
            <person name="Emerson J.B."/>
            <person name="Anantharaman K."/>
            <person name="Thomas B.C."/>
            <person name="Malmstrom R."/>
            <person name="Stieglmeier M."/>
            <person name="Klingl A."/>
            <person name="Woyke T."/>
            <person name="Ryan C.M."/>
            <person name="Banfield J.F."/>
        </authorList>
    </citation>
    <scope>NUCLEOTIDE SEQUENCE [LARGE SCALE GENOMIC DNA]</scope>
</reference>
<comment type="caution">
    <text evidence="1">The sequence shown here is derived from an EMBL/GenBank/DDBJ whole genome shotgun (WGS) entry which is preliminary data.</text>
</comment>
<sequence length="64" mass="6910">MKNNWLSLMLGLFLILFTFLGLPSGMKDKILIGVGTVVAILSFREIAGKKVVANMPESNTDGAK</sequence>
<dbReference type="AlphaFoldDB" id="A0A2M8LAT2"/>
<dbReference type="Proteomes" id="UP000230959">
    <property type="component" value="Unassembled WGS sequence"/>
</dbReference>
<protein>
    <submittedName>
        <fullName evidence="1">Uncharacterized protein</fullName>
    </submittedName>
</protein>
<evidence type="ECO:0000313" key="1">
    <source>
        <dbReference type="EMBL" id="PJE73720.1"/>
    </source>
</evidence>
<organism evidence="1 2">
    <name type="scientific">Candidatus Terrybacteria bacterium CG10_big_fil_rev_8_21_14_0_10_41_10</name>
    <dbReference type="NCBI Taxonomy" id="1975026"/>
    <lineage>
        <taxon>Bacteria</taxon>
        <taxon>Candidatus Terryibacteriota</taxon>
    </lineage>
</organism>
<name>A0A2M8LAT2_9BACT</name>
<gene>
    <name evidence="1" type="ORF">COV02_01120</name>
</gene>
<evidence type="ECO:0000313" key="2">
    <source>
        <dbReference type="Proteomes" id="UP000230959"/>
    </source>
</evidence>
<proteinExistence type="predicted"/>
<accession>A0A2M8LAT2</accession>
<dbReference type="EMBL" id="PFER01000017">
    <property type="protein sequence ID" value="PJE73720.1"/>
    <property type="molecule type" value="Genomic_DNA"/>
</dbReference>